<protein>
    <submittedName>
        <fullName evidence="1 3">Uncharacterized protein</fullName>
    </submittedName>
</protein>
<evidence type="ECO:0000313" key="2">
    <source>
        <dbReference type="Proteomes" id="UP000050794"/>
    </source>
</evidence>
<name>A0A183U3T3_TOXCA</name>
<dbReference type="AlphaFoldDB" id="A0A183U3T3"/>
<proteinExistence type="predicted"/>
<evidence type="ECO:0000313" key="3">
    <source>
        <dbReference type="WBParaSite" id="TCNE_0000315301-mRNA-1"/>
    </source>
</evidence>
<keyword evidence="2" id="KW-1185">Reference proteome</keyword>
<dbReference type="Proteomes" id="UP000050794">
    <property type="component" value="Unassembled WGS sequence"/>
</dbReference>
<dbReference type="WBParaSite" id="TCNE_0000315301-mRNA-1">
    <property type="protein sequence ID" value="TCNE_0000315301-mRNA-1"/>
    <property type="gene ID" value="TCNE_0000315301"/>
</dbReference>
<gene>
    <name evidence="1" type="ORF">TCNE_LOCUS3154</name>
</gene>
<accession>A0A183U3T3</accession>
<evidence type="ECO:0000313" key="1">
    <source>
        <dbReference type="EMBL" id="VDM28871.1"/>
    </source>
</evidence>
<reference evidence="1 2" key="2">
    <citation type="submission" date="2018-11" db="EMBL/GenBank/DDBJ databases">
        <authorList>
            <consortium name="Pathogen Informatics"/>
        </authorList>
    </citation>
    <scope>NUCLEOTIDE SEQUENCE [LARGE SCALE GENOMIC DNA]</scope>
</reference>
<reference evidence="3" key="1">
    <citation type="submission" date="2016-06" db="UniProtKB">
        <authorList>
            <consortium name="WormBaseParasite"/>
        </authorList>
    </citation>
    <scope>IDENTIFICATION</scope>
</reference>
<dbReference type="EMBL" id="UYWY01003786">
    <property type="protein sequence ID" value="VDM28871.1"/>
    <property type="molecule type" value="Genomic_DNA"/>
</dbReference>
<organism evidence="2 3">
    <name type="scientific">Toxocara canis</name>
    <name type="common">Canine roundworm</name>
    <dbReference type="NCBI Taxonomy" id="6265"/>
    <lineage>
        <taxon>Eukaryota</taxon>
        <taxon>Metazoa</taxon>
        <taxon>Ecdysozoa</taxon>
        <taxon>Nematoda</taxon>
        <taxon>Chromadorea</taxon>
        <taxon>Rhabditida</taxon>
        <taxon>Spirurina</taxon>
        <taxon>Ascaridomorpha</taxon>
        <taxon>Ascaridoidea</taxon>
        <taxon>Toxocaridae</taxon>
        <taxon>Toxocara</taxon>
    </lineage>
</organism>
<sequence length="93" mass="10510">MTVQRRNVRGLLHDGYKGCPSKNPKDLDRQLIENGHGCYRSRLAKALERAPSQNLPRALNVYKTVGSLDELLRTALGTANFCFFAPFFEPVIF</sequence>